<dbReference type="GO" id="GO:0000785">
    <property type="term" value="C:chromatin"/>
    <property type="evidence" value="ECO:0007669"/>
    <property type="project" value="UniProtKB-ARBA"/>
</dbReference>
<feature type="binding site" evidence="9">
    <location>
        <position position="370"/>
    </location>
    <ligand>
        <name>Zn(2+)</name>
        <dbReference type="ChEBI" id="CHEBI:29105"/>
        <label>2</label>
    </ligand>
</feature>
<feature type="site" description="Histone H3K4me3 binding" evidence="8">
    <location>
        <position position="371"/>
    </location>
</feature>
<evidence type="ECO:0000256" key="12">
    <source>
        <dbReference type="SAM" id="MobiDB-lite"/>
    </source>
</evidence>
<evidence type="ECO:0000256" key="4">
    <source>
        <dbReference type="ARBA" id="ARBA00022771"/>
    </source>
</evidence>
<keyword evidence="7 11" id="KW-0539">Nucleus</keyword>
<dbReference type="PROSITE" id="PS01359">
    <property type="entry name" value="ZF_PHD_1"/>
    <property type="match status" value="1"/>
</dbReference>
<dbReference type="InterPro" id="IPR019787">
    <property type="entry name" value="Znf_PHD-finger"/>
</dbReference>
<evidence type="ECO:0000256" key="11">
    <source>
        <dbReference type="RuleBase" id="RU361213"/>
    </source>
</evidence>
<dbReference type="InterPro" id="IPR019786">
    <property type="entry name" value="Zinc_finger_PHD-type_CS"/>
</dbReference>
<evidence type="ECO:0000256" key="3">
    <source>
        <dbReference type="ARBA" id="ARBA00022723"/>
    </source>
</evidence>
<dbReference type="OrthoDB" id="5411773at2759"/>
<dbReference type="InterPro" id="IPR024610">
    <property type="entry name" value="ING_N_histone-binding"/>
</dbReference>
<dbReference type="STRING" id="930990.A0A067MKH4"/>
<dbReference type="CDD" id="cd16859">
    <property type="entry name" value="ING_ING4_5"/>
    <property type="match status" value="1"/>
</dbReference>
<dbReference type="SUPFAM" id="SSF57903">
    <property type="entry name" value="FYVE/PHD zinc finger"/>
    <property type="match status" value="1"/>
</dbReference>
<reference evidence="15" key="1">
    <citation type="journal article" date="2014" name="Proc. Natl. Acad. Sci. U.S.A.">
        <title>Extensive sampling of basidiomycete genomes demonstrates inadequacy of the white-rot/brown-rot paradigm for wood decay fungi.</title>
        <authorList>
            <person name="Riley R."/>
            <person name="Salamov A.A."/>
            <person name="Brown D.W."/>
            <person name="Nagy L.G."/>
            <person name="Floudas D."/>
            <person name="Held B.W."/>
            <person name="Levasseur A."/>
            <person name="Lombard V."/>
            <person name="Morin E."/>
            <person name="Otillar R."/>
            <person name="Lindquist E.A."/>
            <person name="Sun H."/>
            <person name="LaButti K.M."/>
            <person name="Schmutz J."/>
            <person name="Jabbour D."/>
            <person name="Luo H."/>
            <person name="Baker S.E."/>
            <person name="Pisabarro A.G."/>
            <person name="Walton J.D."/>
            <person name="Blanchette R.A."/>
            <person name="Henrissat B."/>
            <person name="Martin F."/>
            <person name="Cullen D."/>
            <person name="Hibbett D.S."/>
            <person name="Grigoriev I.V."/>
        </authorList>
    </citation>
    <scope>NUCLEOTIDE SEQUENCE [LARGE SCALE GENOMIC DNA]</scope>
    <source>
        <strain evidence="15">FD-172 SS1</strain>
    </source>
</reference>
<sequence length="411" mass="45740">MSTRRGKRRQGQAAEEPVPAPEPEPEEPTSAVANGESNGAMDSSYSESLRADVDDEAANEKAQREQEDWEAFREEYYEMVEQLPLSLHRSFALMRELDDEAQANLSDLLPTIKAYISLRQSLAPRPPPPPEPPHDSAMPFDSMPSSHGPNGPWFDSRQLYAGPAMVSNSNIPPSLVHSPTVSTHLTTLSRNSRELSVSTEPKDQPSSRAFLSRIAHLSAESVKASEEKLALAQAAYNSVDRHVRSLDLIIKEHEASLIPGPPGTRPLFTPLPGMETSRPMSPKVEETAEGFLAGVISAVAASGGGPDRKKSKREREKERRRERRSKDDEETQQQPMPTVPTVVRADMPVDPHEPRYCFCNQVSYGEMIGCDYEDCDREWFHCGCVGLTAAPRGKWFCRVCEEILGRKKKKH</sequence>
<comment type="domain">
    <text evidence="11">The PHD-type zinc finger mediates the binding to H3K4me3.</text>
</comment>
<feature type="site" description="Histone H3K4me3 binding" evidence="8">
    <location>
        <position position="356"/>
    </location>
</feature>
<accession>A0A067MKH4</accession>
<dbReference type="InParanoid" id="A0A067MKH4"/>
<dbReference type="InterPro" id="IPR001965">
    <property type="entry name" value="Znf_PHD"/>
</dbReference>
<dbReference type="SMART" id="SM00249">
    <property type="entry name" value="PHD"/>
    <property type="match status" value="1"/>
</dbReference>
<dbReference type="Gene3D" id="3.30.40.10">
    <property type="entry name" value="Zinc/RING finger domain, C3HC4 (zinc finger)"/>
    <property type="match status" value="1"/>
</dbReference>
<dbReference type="InterPro" id="IPR028651">
    <property type="entry name" value="ING_fam"/>
</dbReference>
<dbReference type="SMART" id="SM01408">
    <property type="entry name" value="ING"/>
    <property type="match status" value="1"/>
</dbReference>
<keyword evidence="5 9" id="KW-0862">Zinc</keyword>
<feature type="binding site" evidence="9">
    <location>
        <position position="384"/>
    </location>
    <ligand>
        <name>Zn(2+)</name>
        <dbReference type="ChEBI" id="CHEBI:29105"/>
        <label>1</label>
    </ligand>
</feature>
<evidence type="ECO:0000256" key="5">
    <source>
        <dbReference type="ARBA" id="ARBA00022833"/>
    </source>
</evidence>
<dbReference type="Gene3D" id="6.10.140.1740">
    <property type="match status" value="1"/>
</dbReference>
<keyword evidence="3 9" id="KW-0479">Metal-binding</keyword>
<dbReference type="PANTHER" id="PTHR10333:SF42">
    <property type="entry name" value="INHIBITOR OF GROWTH PROTEIN 5"/>
    <property type="match status" value="1"/>
</dbReference>
<evidence type="ECO:0000313" key="15">
    <source>
        <dbReference type="Proteomes" id="UP000027195"/>
    </source>
</evidence>
<keyword evidence="4 10" id="KW-0863">Zinc-finger</keyword>
<dbReference type="GO" id="GO:0006355">
    <property type="term" value="P:regulation of DNA-templated transcription"/>
    <property type="evidence" value="ECO:0007669"/>
    <property type="project" value="TreeGrafter"/>
</dbReference>
<comment type="subunit">
    <text evidence="11">Component of an histone acetyltransferase complex. Interacts with H3K4me3 and to a lesser extent with H3K4me2.</text>
</comment>
<feature type="compositionally biased region" description="Polar residues" evidence="12">
    <location>
        <begin position="31"/>
        <end position="47"/>
    </location>
</feature>
<feature type="region of interest" description="Disordered" evidence="12">
    <location>
        <begin position="1"/>
        <end position="68"/>
    </location>
</feature>
<evidence type="ECO:0000256" key="10">
    <source>
        <dbReference type="PROSITE-ProRule" id="PRU00146"/>
    </source>
</evidence>
<feature type="domain" description="PHD-type" evidence="13">
    <location>
        <begin position="354"/>
        <end position="403"/>
    </location>
</feature>
<comment type="similarity">
    <text evidence="2 11">Belongs to the ING family.</text>
</comment>
<dbReference type="Pfam" id="PF12998">
    <property type="entry name" value="ING"/>
    <property type="match status" value="2"/>
</dbReference>
<feature type="region of interest" description="Disordered" evidence="12">
    <location>
        <begin position="121"/>
        <end position="152"/>
    </location>
</feature>
<dbReference type="PROSITE" id="PS50016">
    <property type="entry name" value="ZF_PHD_2"/>
    <property type="match status" value="1"/>
</dbReference>
<evidence type="ECO:0000256" key="7">
    <source>
        <dbReference type="ARBA" id="ARBA00023242"/>
    </source>
</evidence>
<dbReference type="FunFam" id="3.30.40.10:FF:000016">
    <property type="entry name" value="Inhibitor of growth protein"/>
    <property type="match status" value="1"/>
</dbReference>
<keyword evidence="15" id="KW-1185">Reference proteome</keyword>
<feature type="compositionally biased region" description="Basic and acidic residues" evidence="12">
    <location>
        <begin position="313"/>
        <end position="327"/>
    </location>
</feature>
<evidence type="ECO:0000259" key="13">
    <source>
        <dbReference type="PROSITE" id="PS50016"/>
    </source>
</evidence>
<feature type="binding site" evidence="9">
    <location>
        <position position="400"/>
    </location>
    <ligand>
        <name>Zn(2+)</name>
        <dbReference type="ChEBI" id="CHEBI:29105"/>
        <label>2</label>
    </ligand>
</feature>
<feature type="site" description="Histone H3K4me3 binding" evidence="8">
    <location>
        <position position="367"/>
    </location>
</feature>
<dbReference type="InterPro" id="IPR013083">
    <property type="entry name" value="Znf_RING/FYVE/PHD"/>
</dbReference>
<protein>
    <recommendedName>
        <fullName evidence="11">Chromatin modification-related protein</fullName>
    </recommendedName>
</protein>
<evidence type="ECO:0000256" key="1">
    <source>
        <dbReference type="ARBA" id="ARBA00004123"/>
    </source>
</evidence>
<organism evidence="14 15">
    <name type="scientific">Botryobasidium botryosum (strain FD-172 SS1)</name>
    <dbReference type="NCBI Taxonomy" id="930990"/>
    <lineage>
        <taxon>Eukaryota</taxon>
        <taxon>Fungi</taxon>
        <taxon>Dikarya</taxon>
        <taxon>Basidiomycota</taxon>
        <taxon>Agaricomycotina</taxon>
        <taxon>Agaricomycetes</taxon>
        <taxon>Cantharellales</taxon>
        <taxon>Botryobasidiaceae</taxon>
        <taxon>Botryobasidium</taxon>
    </lineage>
</organism>
<dbReference type="AlphaFoldDB" id="A0A067MKH4"/>
<dbReference type="CDD" id="cd15505">
    <property type="entry name" value="PHD_ING"/>
    <property type="match status" value="1"/>
</dbReference>
<feature type="binding site" evidence="9">
    <location>
        <position position="375"/>
    </location>
    <ligand>
        <name>Zn(2+)</name>
        <dbReference type="ChEBI" id="CHEBI:29105"/>
        <label>2</label>
    </ligand>
</feature>
<proteinExistence type="inferred from homology"/>
<dbReference type="InterPro" id="IPR011011">
    <property type="entry name" value="Znf_FYVE_PHD"/>
</dbReference>
<dbReference type="GO" id="GO:0008270">
    <property type="term" value="F:zinc ion binding"/>
    <property type="evidence" value="ECO:0007669"/>
    <property type="project" value="UniProtKB-KW"/>
</dbReference>
<comment type="subcellular location">
    <subcellularLocation>
        <location evidence="1 11">Nucleus</location>
    </subcellularLocation>
</comment>
<dbReference type="HOGENOM" id="CLU_031900_8_1_1"/>
<dbReference type="PANTHER" id="PTHR10333">
    <property type="entry name" value="INHIBITOR OF GROWTH PROTEIN"/>
    <property type="match status" value="1"/>
</dbReference>
<feature type="compositionally biased region" description="Basic residues" evidence="12">
    <location>
        <begin position="1"/>
        <end position="10"/>
    </location>
</feature>
<evidence type="ECO:0000256" key="8">
    <source>
        <dbReference type="PIRSR" id="PIRSR628651-50"/>
    </source>
</evidence>
<feature type="binding site" evidence="9">
    <location>
        <position position="381"/>
    </location>
    <ligand>
        <name>Zn(2+)</name>
        <dbReference type="ChEBI" id="CHEBI:29105"/>
        <label>1</label>
    </ligand>
</feature>
<dbReference type="Proteomes" id="UP000027195">
    <property type="component" value="Unassembled WGS sequence"/>
</dbReference>
<feature type="binding site" evidence="9">
    <location>
        <position position="397"/>
    </location>
    <ligand>
        <name>Zn(2+)</name>
        <dbReference type="ChEBI" id="CHEBI:29105"/>
        <label>2</label>
    </ligand>
</feature>
<feature type="binding site" evidence="9">
    <location>
        <position position="357"/>
    </location>
    <ligand>
        <name>Zn(2+)</name>
        <dbReference type="ChEBI" id="CHEBI:29105"/>
        <label>1</label>
    </ligand>
</feature>
<feature type="binding site" evidence="9">
    <location>
        <position position="359"/>
    </location>
    <ligand>
        <name>Zn(2+)</name>
        <dbReference type="ChEBI" id="CHEBI:29105"/>
        <label>1</label>
    </ligand>
</feature>
<comment type="function">
    <text evidence="11">Component of an histone acetyltransferase complex.</text>
</comment>
<evidence type="ECO:0000313" key="14">
    <source>
        <dbReference type="EMBL" id="KDQ12337.1"/>
    </source>
</evidence>
<evidence type="ECO:0000256" key="9">
    <source>
        <dbReference type="PIRSR" id="PIRSR628651-51"/>
    </source>
</evidence>
<dbReference type="EMBL" id="KL198051">
    <property type="protein sequence ID" value="KDQ12337.1"/>
    <property type="molecule type" value="Genomic_DNA"/>
</dbReference>
<feature type="region of interest" description="Disordered" evidence="12">
    <location>
        <begin position="300"/>
        <end position="338"/>
    </location>
</feature>
<name>A0A067MKH4_BOTB1</name>
<feature type="compositionally biased region" description="Basic and acidic residues" evidence="12">
    <location>
        <begin position="58"/>
        <end position="68"/>
    </location>
</feature>
<evidence type="ECO:0000256" key="2">
    <source>
        <dbReference type="ARBA" id="ARBA00010210"/>
    </source>
</evidence>
<dbReference type="GO" id="GO:0005634">
    <property type="term" value="C:nucleus"/>
    <property type="evidence" value="ECO:0007669"/>
    <property type="project" value="UniProtKB-SubCell"/>
</dbReference>
<keyword evidence="6 11" id="KW-0156">Chromatin regulator</keyword>
<dbReference type="GO" id="GO:0006325">
    <property type="term" value="P:chromatin organization"/>
    <property type="evidence" value="ECO:0007669"/>
    <property type="project" value="UniProtKB-KW"/>
</dbReference>
<gene>
    <name evidence="14" type="ORF">BOTBODRAFT_189327</name>
</gene>
<evidence type="ECO:0000256" key="6">
    <source>
        <dbReference type="ARBA" id="ARBA00022853"/>
    </source>
</evidence>
<feature type="site" description="Histone H3K4me3 binding" evidence="8">
    <location>
        <position position="379"/>
    </location>
</feature>